<protein>
    <submittedName>
        <fullName evidence="2">Uncharacterized protein</fullName>
    </submittedName>
</protein>
<organism evidence="2 3">
    <name type="scientific">Steinernema carpocapsae</name>
    <name type="common">Entomopathogenic nematode</name>
    <dbReference type="NCBI Taxonomy" id="34508"/>
    <lineage>
        <taxon>Eukaryota</taxon>
        <taxon>Metazoa</taxon>
        <taxon>Ecdysozoa</taxon>
        <taxon>Nematoda</taxon>
        <taxon>Chromadorea</taxon>
        <taxon>Rhabditida</taxon>
        <taxon>Tylenchina</taxon>
        <taxon>Panagrolaimomorpha</taxon>
        <taxon>Strongyloidoidea</taxon>
        <taxon>Steinernematidae</taxon>
        <taxon>Steinernema</taxon>
    </lineage>
</organism>
<comment type="caution">
    <text evidence="2">The sequence shown here is derived from an EMBL/GenBank/DDBJ whole genome shotgun (WGS) entry which is preliminary data.</text>
</comment>
<evidence type="ECO:0000313" key="3">
    <source>
        <dbReference type="Proteomes" id="UP000298663"/>
    </source>
</evidence>
<name>A0A4U8UR64_STECR</name>
<keyword evidence="1" id="KW-0732">Signal</keyword>
<reference evidence="2 3" key="2">
    <citation type="journal article" date="2019" name="G3 (Bethesda)">
        <title>Hybrid Assembly of the Genome of the Entomopathogenic Nematode Steinernema carpocapsae Identifies the X-Chromosome.</title>
        <authorList>
            <person name="Serra L."/>
            <person name="Macchietto M."/>
            <person name="Macias-Munoz A."/>
            <person name="McGill C.J."/>
            <person name="Rodriguez I.M."/>
            <person name="Rodriguez B."/>
            <person name="Murad R."/>
            <person name="Mortazavi A."/>
        </authorList>
    </citation>
    <scope>NUCLEOTIDE SEQUENCE [LARGE SCALE GENOMIC DNA]</scope>
    <source>
        <strain evidence="2 3">ALL</strain>
    </source>
</reference>
<dbReference type="EMBL" id="AZBU02000001">
    <property type="protein sequence ID" value="TMS34158.1"/>
    <property type="molecule type" value="Genomic_DNA"/>
</dbReference>
<evidence type="ECO:0000256" key="1">
    <source>
        <dbReference type="SAM" id="SignalP"/>
    </source>
</evidence>
<dbReference type="AlphaFoldDB" id="A0A4U8UR64"/>
<feature type="signal peptide" evidence="1">
    <location>
        <begin position="1"/>
        <end position="20"/>
    </location>
</feature>
<proteinExistence type="predicted"/>
<reference evidence="2 3" key="1">
    <citation type="journal article" date="2015" name="Genome Biol.">
        <title>Comparative genomics of Steinernema reveals deeply conserved gene regulatory networks.</title>
        <authorList>
            <person name="Dillman A.R."/>
            <person name="Macchietto M."/>
            <person name="Porter C.F."/>
            <person name="Rogers A."/>
            <person name="Williams B."/>
            <person name="Antoshechkin I."/>
            <person name="Lee M.M."/>
            <person name="Goodwin Z."/>
            <person name="Lu X."/>
            <person name="Lewis E.E."/>
            <person name="Goodrich-Blair H."/>
            <person name="Stock S.P."/>
            <person name="Adams B.J."/>
            <person name="Sternberg P.W."/>
            <person name="Mortazavi A."/>
        </authorList>
    </citation>
    <scope>NUCLEOTIDE SEQUENCE [LARGE SCALE GENOMIC DNA]</scope>
    <source>
        <strain evidence="2 3">ALL</strain>
    </source>
</reference>
<dbReference type="OrthoDB" id="5787624at2759"/>
<gene>
    <name evidence="2" type="ORF">L596_001798</name>
</gene>
<feature type="chain" id="PRO_5020594206" evidence="1">
    <location>
        <begin position="21"/>
        <end position="110"/>
    </location>
</feature>
<keyword evidence="3" id="KW-1185">Reference proteome</keyword>
<accession>A0A4U8UR64</accession>
<dbReference type="Proteomes" id="UP000298663">
    <property type="component" value="Unassembled WGS sequence"/>
</dbReference>
<evidence type="ECO:0000313" key="2">
    <source>
        <dbReference type="EMBL" id="TMS34158.1"/>
    </source>
</evidence>
<sequence>MHVAFAVLVAVSIFVASVYTGAVGKCRTECVELNKYKIVRVYLQEKLVHIGLCRNVSNTIKPQAHVFPFVCHRDLGVWTMDENDEEGIVEFPRFCPEVNKVSAEMIDACP</sequence>